<proteinExistence type="predicted"/>
<name>A0A2M7G4P5_9BACT</name>
<dbReference type="CDD" id="cd03443">
    <property type="entry name" value="PaaI_thioesterase"/>
    <property type="match status" value="1"/>
</dbReference>
<gene>
    <name evidence="2" type="ORF">COW36_10940</name>
</gene>
<evidence type="ECO:0000313" key="2">
    <source>
        <dbReference type="EMBL" id="PIW16904.1"/>
    </source>
</evidence>
<dbReference type="SUPFAM" id="SSF54637">
    <property type="entry name" value="Thioesterase/thiol ester dehydrase-isomerase"/>
    <property type="match status" value="1"/>
</dbReference>
<sequence>MLAALQNQNWFQSLRNYLPAYFIENTFITLFGLSKVPMLFFLQPRVIALTDKKCIIKIPLSWRSKNHLNSMYFGALAAGADCAGGFMAMKIVYEEKWPISIVFKDFQAEFLRRAEGDTWFVCEDGLEVREMMNTALRTGERQNCTVTVEAFVPEDRPQEPVARFQLTLSVKKREPRSHG</sequence>
<reference evidence="2 3" key="1">
    <citation type="submission" date="2017-09" db="EMBL/GenBank/DDBJ databases">
        <title>Depth-based differentiation of microbial function through sediment-hosted aquifers and enrichment of novel symbionts in the deep terrestrial subsurface.</title>
        <authorList>
            <person name="Probst A.J."/>
            <person name="Ladd B."/>
            <person name="Jarett J.K."/>
            <person name="Geller-Mcgrath D.E."/>
            <person name="Sieber C.M."/>
            <person name="Emerson J.B."/>
            <person name="Anantharaman K."/>
            <person name="Thomas B.C."/>
            <person name="Malmstrom R."/>
            <person name="Stieglmeier M."/>
            <person name="Klingl A."/>
            <person name="Woyke T."/>
            <person name="Ryan C.M."/>
            <person name="Banfield J.F."/>
        </authorList>
    </citation>
    <scope>NUCLEOTIDE SEQUENCE [LARGE SCALE GENOMIC DNA]</scope>
    <source>
        <strain evidence="2">CG17_big_fil_post_rev_8_21_14_2_50_48_46</strain>
    </source>
</reference>
<accession>A0A2M7G4P5</accession>
<keyword evidence="1" id="KW-1133">Transmembrane helix</keyword>
<organism evidence="2 3">
    <name type="scientific">bacterium (Candidatus Blackallbacteria) CG17_big_fil_post_rev_8_21_14_2_50_48_46</name>
    <dbReference type="NCBI Taxonomy" id="2014261"/>
    <lineage>
        <taxon>Bacteria</taxon>
        <taxon>Candidatus Blackallbacteria</taxon>
    </lineage>
</organism>
<protein>
    <submittedName>
        <fullName evidence="2">DUF4442 domain-containing protein</fullName>
    </submittedName>
</protein>
<dbReference type="InterPro" id="IPR029069">
    <property type="entry name" value="HotDog_dom_sf"/>
</dbReference>
<keyword evidence="1" id="KW-0472">Membrane</keyword>
<comment type="caution">
    <text evidence="2">The sequence shown here is derived from an EMBL/GenBank/DDBJ whole genome shotgun (WGS) entry which is preliminary data.</text>
</comment>
<dbReference type="AlphaFoldDB" id="A0A2M7G4P5"/>
<dbReference type="Gene3D" id="3.10.129.10">
    <property type="entry name" value="Hotdog Thioesterase"/>
    <property type="match status" value="1"/>
</dbReference>
<evidence type="ECO:0000256" key="1">
    <source>
        <dbReference type="SAM" id="Phobius"/>
    </source>
</evidence>
<dbReference type="Proteomes" id="UP000231019">
    <property type="component" value="Unassembled WGS sequence"/>
</dbReference>
<dbReference type="InterPro" id="IPR027961">
    <property type="entry name" value="DUF4442"/>
</dbReference>
<keyword evidence="1" id="KW-0812">Transmembrane</keyword>
<evidence type="ECO:0000313" key="3">
    <source>
        <dbReference type="Proteomes" id="UP000231019"/>
    </source>
</evidence>
<dbReference type="Pfam" id="PF14539">
    <property type="entry name" value="DUF4442"/>
    <property type="match status" value="1"/>
</dbReference>
<dbReference type="EMBL" id="PFFQ01000033">
    <property type="protein sequence ID" value="PIW16904.1"/>
    <property type="molecule type" value="Genomic_DNA"/>
</dbReference>
<feature type="transmembrane region" description="Helical" evidence="1">
    <location>
        <begin position="20"/>
        <end position="42"/>
    </location>
</feature>